<proteinExistence type="inferred from homology"/>
<evidence type="ECO:0000313" key="11">
    <source>
        <dbReference type="Proteomes" id="UP000077875"/>
    </source>
</evidence>
<evidence type="ECO:0000256" key="5">
    <source>
        <dbReference type="HAMAP-Rule" id="MF_00378"/>
    </source>
</evidence>
<comment type="function">
    <text evidence="5">Bidirectionally degrades single-stranded DNA into large acid-insoluble oligonucleotides, which are then degraded further into small acid-soluble oligonucleotides.</text>
</comment>
<dbReference type="GO" id="GO:0005737">
    <property type="term" value="C:cytoplasm"/>
    <property type="evidence" value="ECO:0007669"/>
    <property type="project" value="UniProtKB-SubCell"/>
</dbReference>
<dbReference type="NCBIfam" id="TIGR00237">
    <property type="entry name" value="xseA"/>
    <property type="match status" value="1"/>
</dbReference>
<dbReference type="GO" id="GO:0009318">
    <property type="term" value="C:exodeoxyribonuclease VII complex"/>
    <property type="evidence" value="ECO:0007669"/>
    <property type="project" value="UniProtKB-UniRule"/>
</dbReference>
<evidence type="ECO:0000256" key="3">
    <source>
        <dbReference type="ARBA" id="ARBA00022801"/>
    </source>
</evidence>
<dbReference type="STRING" id="376489.A5892_06940"/>
<comment type="catalytic activity">
    <reaction evidence="5 6">
        <text>Exonucleolytic cleavage in either 5'- to 3'- or 3'- to 5'-direction to yield nucleoside 5'-phosphates.</text>
        <dbReference type="EC" id="3.1.11.6"/>
    </reaction>
</comment>
<evidence type="ECO:0000256" key="6">
    <source>
        <dbReference type="RuleBase" id="RU004355"/>
    </source>
</evidence>
<evidence type="ECO:0000256" key="1">
    <source>
        <dbReference type="ARBA" id="ARBA00022490"/>
    </source>
</evidence>
<evidence type="ECO:0000256" key="7">
    <source>
        <dbReference type="SAM" id="Coils"/>
    </source>
</evidence>
<reference evidence="10 11" key="1">
    <citation type="submission" date="2016-04" db="EMBL/GenBank/DDBJ databases">
        <title>Complete Genome Sequence of Halotalea alkalilenta IHB B 13600.</title>
        <authorList>
            <person name="Swarnkar M.K."/>
            <person name="Sharma A."/>
            <person name="Kaushal K."/>
            <person name="Soni R."/>
            <person name="Rana S."/>
            <person name="Singh A.K."/>
            <person name="Gulati A."/>
        </authorList>
    </citation>
    <scope>NUCLEOTIDE SEQUENCE [LARGE SCALE GENOMIC DNA]</scope>
    <source>
        <strain evidence="10 11">IHB B 13600</strain>
    </source>
</reference>
<dbReference type="KEGG" id="haa:A5892_06940"/>
<dbReference type="Pfam" id="PF13742">
    <property type="entry name" value="tRNA_anti_2"/>
    <property type="match status" value="1"/>
</dbReference>
<protein>
    <recommendedName>
        <fullName evidence="5">Exodeoxyribonuclease 7 large subunit</fullName>
        <ecNumber evidence="5">3.1.11.6</ecNumber>
    </recommendedName>
    <alternativeName>
        <fullName evidence="5">Exodeoxyribonuclease VII large subunit</fullName>
        <shortName evidence="5">Exonuclease VII large subunit</shortName>
    </alternativeName>
</protein>
<evidence type="ECO:0000259" key="9">
    <source>
        <dbReference type="Pfam" id="PF13742"/>
    </source>
</evidence>
<keyword evidence="11" id="KW-1185">Reference proteome</keyword>
<keyword evidence="1 5" id="KW-0963">Cytoplasm</keyword>
<evidence type="ECO:0000259" key="8">
    <source>
        <dbReference type="Pfam" id="PF02601"/>
    </source>
</evidence>
<dbReference type="Proteomes" id="UP000077875">
    <property type="component" value="Chromosome"/>
</dbReference>
<evidence type="ECO:0000313" key="10">
    <source>
        <dbReference type="EMBL" id="ANF59543.1"/>
    </source>
</evidence>
<keyword evidence="7" id="KW-0175">Coiled coil</keyword>
<dbReference type="InterPro" id="IPR020579">
    <property type="entry name" value="Exonuc_VII_lsu_C"/>
</dbReference>
<comment type="subunit">
    <text evidence="5">Heterooligomer composed of large and small subunits.</text>
</comment>
<keyword evidence="3 5" id="KW-0378">Hydrolase</keyword>
<dbReference type="PANTHER" id="PTHR30008:SF0">
    <property type="entry name" value="EXODEOXYRIBONUCLEASE 7 LARGE SUBUNIT"/>
    <property type="match status" value="1"/>
</dbReference>
<dbReference type="EC" id="3.1.11.6" evidence="5"/>
<dbReference type="AlphaFoldDB" id="A0A172YJY8"/>
<dbReference type="CDD" id="cd04489">
    <property type="entry name" value="ExoVII_LU_OBF"/>
    <property type="match status" value="1"/>
</dbReference>
<keyword evidence="4 5" id="KW-0269">Exonuclease</keyword>
<dbReference type="EMBL" id="CP015243">
    <property type="protein sequence ID" value="ANF59543.1"/>
    <property type="molecule type" value="Genomic_DNA"/>
</dbReference>
<sequence length="423" mass="47687">MLERGFGSCWVEGEISSLSQPSSGHAYFTLKDELAQVRCALFRQRARFVSSPLREGQQVQIRAQVSLFEPRGDYQLIVESVREAGKGAWLAALEKLKARLAEEGVFANARALPYPPKHLAVISSPTGAAIRDVLSVLRARWPWVKVHLLPVQVQGEQAAGQIVAALGLANRDQRFDAILVTRGGGSLEDLWCFNDERVARAIFASRLPVVSAVGHEVDTTLADFAADLRAPTPSAAAERLVPDQRDIRRRLVQLANQLLRANRARLDTLHQRVDYLSARLRHPGERLREQRSRLEALEGRMQRAQSRRLAEERSRLEQLAARLARQPPSRRLTEQRQRLGVLETRLERAGGKTLERVQQRFDTLIQRLDVASPLATLRRGYAVLEDDQHRVVRRADEVSPGQRLTARLSDGRLALEVKQRLKE</sequence>
<name>A0A172YJY8_9GAMM</name>
<keyword evidence="2 5" id="KW-0540">Nuclease</keyword>
<gene>
    <name evidence="5" type="primary">xseA</name>
    <name evidence="10" type="ORF">A5892_06940</name>
</gene>
<evidence type="ECO:0000256" key="4">
    <source>
        <dbReference type="ARBA" id="ARBA00022839"/>
    </source>
</evidence>
<dbReference type="GO" id="GO:0006308">
    <property type="term" value="P:DNA catabolic process"/>
    <property type="evidence" value="ECO:0007669"/>
    <property type="project" value="UniProtKB-UniRule"/>
</dbReference>
<dbReference type="GO" id="GO:0003676">
    <property type="term" value="F:nucleic acid binding"/>
    <property type="evidence" value="ECO:0007669"/>
    <property type="project" value="InterPro"/>
</dbReference>
<comment type="similarity">
    <text evidence="5 6">Belongs to the XseA family.</text>
</comment>
<dbReference type="InterPro" id="IPR025824">
    <property type="entry name" value="OB-fold_nuc-bd_dom"/>
</dbReference>
<feature type="domain" description="Exonuclease VII large subunit C-terminal" evidence="8">
    <location>
        <begin position="108"/>
        <end position="414"/>
    </location>
</feature>
<dbReference type="GO" id="GO:0008855">
    <property type="term" value="F:exodeoxyribonuclease VII activity"/>
    <property type="evidence" value="ECO:0007669"/>
    <property type="project" value="UniProtKB-UniRule"/>
</dbReference>
<comment type="subcellular location">
    <subcellularLocation>
        <location evidence="5 6">Cytoplasm</location>
    </subcellularLocation>
</comment>
<dbReference type="InterPro" id="IPR003753">
    <property type="entry name" value="Exonuc_VII_L"/>
</dbReference>
<feature type="domain" description="OB-fold nucleic acid binding" evidence="9">
    <location>
        <begin position="2"/>
        <end position="81"/>
    </location>
</feature>
<organism evidence="10 11">
    <name type="scientific">Halotalea alkalilenta</name>
    <dbReference type="NCBI Taxonomy" id="376489"/>
    <lineage>
        <taxon>Bacteria</taxon>
        <taxon>Pseudomonadati</taxon>
        <taxon>Pseudomonadota</taxon>
        <taxon>Gammaproteobacteria</taxon>
        <taxon>Oceanospirillales</taxon>
        <taxon>Halomonadaceae</taxon>
        <taxon>Halotalea</taxon>
    </lineage>
</organism>
<dbReference type="Pfam" id="PF02601">
    <property type="entry name" value="Exonuc_VII_L"/>
    <property type="match status" value="1"/>
</dbReference>
<dbReference type="HAMAP" id="MF_00378">
    <property type="entry name" value="Exonuc_7_L"/>
    <property type="match status" value="1"/>
</dbReference>
<accession>A0A172YJY8</accession>
<feature type="coiled-coil region" evidence="7">
    <location>
        <begin position="287"/>
        <end position="326"/>
    </location>
</feature>
<dbReference type="PANTHER" id="PTHR30008">
    <property type="entry name" value="EXODEOXYRIBONUCLEASE 7 LARGE SUBUNIT"/>
    <property type="match status" value="1"/>
</dbReference>
<evidence type="ECO:0000256" key="2">
    <source>
        <dbReference type="ARBA" id="ARBA00022722"/>
    </source>
</evidence>